<accession>A0A4Z0FCE6</accession>
<evidence type="ECO:0000313" key="3">
    <source>
        <dbReference type="EMBL" id="TFZ83231.1"/>
    </source>
</evidence>
<dbReference type="AlphaFoldDB" id="A0A4Z0FCE6"/>
<name>A0A4Z0FCE6_9GAMM</name>
<dbReference type="Gene3D" id="2.40.160.210">
    <property type="entry name" value="Acyl-CoA thioesterase, double hotdog domain"/>
    <property type="match status" value="1"/>
</dbReference>
<dbReference type="Pfam" id="PF13622">
    <property type="entry name" value="4HBT_3"/>
    <property type="match status" value="1"/>
</dbReference>
<dbReference type="Pfam" id="PF20789">
    <property type="entry name" value="4HBT_3C"/>
    <property type="match status" value="1"/>
</dbReference>
<dbReference type="RefSeq" id="WP_135281111.1">
    <property type="nucleotide sequence ID" value="NZ_SRIO01000004.1"/>
</dbReference>
<sequence>MKDALYHRDGPLYVPTERTNSPWDSRLLHGGAIAGLMAHVIDRHEPDPEWRILRLTHDLCRPAPRVPLEVVTETLRAGQRIQLIQARMLADGQEVARSTALRGRLQPVDLPEHAVVSGGVPNGPEGLASEGFLGGRGQPGKRPPGLNAAIEMRRVSGFAFKGEGTAWLRIEADVVAGEPTTPISYMGMMSDFGNGIGQLYLGGKMGCINADIDLHLNRYPDGEWICLESHTHMEPTGLGTTHTRLYDTRGPIGRVDQCLVLRPMQFLG</sequence>
<dbReference type="InterPro" id="IPR049449">
    <property type="entry name" value="TesB_ACOT8-like_N"/>
</dbReference>
<dbReference type="SUPFAM" id="SSF54637">
    <property type="entry name" value="Thioesterase/thiol ester dehydrase-isomerase"/>
    <property type="match status" value="2"/>
</dbReference>
<evidence type="ECO:0000313" key="4">
    <source>
        <dbReference type="Proteomes" id="UP000297890"/>
    </source>
</evidence>
<gene>
    <name evidence="3" type="ORF">E4680_04025</name>
</gene>
<comment type="caution">
    <text evidence="3">The sequence shown here is derived from an EMBL/GenBank/DDBJ whole genome shotgun (WGS) entry which is preliminary data.</text>
</comment>
<evidence type="ECO:0000259" key="1">
    <source>
        <dbReference type="Pfam" id="PF13622"/>
    </source>
</evidence>
<feature type="domain" description="Acyl-CoA thioesterase-like N-terminal HotDog" evidence="1">
    <location>
        <begin position="20"/>
        <end position="102"/>
    </location>
</feature>
<organism evidence="3 4">
    <name type="scientific">Candidatus Macondimonas diazotrophica</name>
    <dbReference type="NCBI Taxonomy" id="2305248"/>
    <lineage>
        <taxon>Bacteria</taxon>
        <taxon>Pseudomonadati</taxon>
        <taxon>Pseudomonadota</taxon>
        <taxon>Gammaproteobacteria</taxon>
        <taxon>Chromatiales</taxon>
        <taxon>Ectothiorhodospiraceae</taxon>
        <taxon>Candidatus Macondimonas</taxon>
    </lineage>
</organism>
<evidence type="ECO:0000259" key="2">
    <source>
        <dbReference type="Pfam" id="PF20789"/>
    </source>
</evidence>
<dbReference type="OrthoDB" id="1413770at2"/>
<dbReference type="InterPro" id="IPR042171">
    <property type="entry name" value="Acyl-CoA_hotdog"/>
</dbReference>
<keyword evidence="4" id="KW-1185">Reference proteome</keyword>
<dbReference type="EMBL" id="SRIO01000004">
    <property type="protein sequence ID" value="TFZ83231.1"/>
    <property type="molecule type" value="Genomic_DNA"/>
</dbReference>
<dbReference type="Proteomes" id="UP000297890">
    <property type="component" value="Unassembled WGS sequence"/>
</dbReference>
<proteinExistence type="predicted"/>
<feature type="domain" description="Acyl-CoA thioesterase-like C-terminal" evidence="2">
    <location>
        <begin position="138"/>
        <end position="260"/>
    </location>
</feature>
<reference evidence="3 4" key="1">
    <citation type="journal article" date="2019" name="ISME J.">
        <title>Candidatus Macondimonas diazotrophica, a novel gammaproteobacterial genus dominating crude-oil-contaminated coastal sediments.</title>
        <authorList>
            <person name="Karthikeyan S."/>
            <person name="Konstantinidis K."/>
        </authorList>
    </citation>
    <scope>NUCLEOTIDE SEQUENCE [LARGE SCALE GENOMIC DNA]</scope>
    <source>
        <strain evidence="3 4">KTK01</strain>
    </source>
</reference>
<protein>
    <submittedName>
        <fullName evidence="3">Thioesterase family protein</fullName>
    </submittedName>
</protein>
<dbReference type="InterPro" id="IPR049450">
    <property type="entry name" value="ACOT8-like_C"/>
</dbReference>
<dbReference type="InterPro" id="IPR029069">
    <property type="entry name" value="HotDog_dom_sf"/>
</dbReference>